<feature type="compositionally biased region" description="Low complexity" evidence="2">
    <location>
        <begin position="88"/>
        <end position="102"/>
    </location>
</feature>
<keyword evidence="1" id="KW-0863">Zinc-finger</keyword>
<dbReference type="InterPro" id="IPR036875">
    <property type="entry name" value="Znf_CCHC_sf"/>
</dbReference>
<protein>
    <submittedName>
        <fullName evidence="5">Sal-like protein 3</fullName>
    </submittedName>
</protein>
<dbReference type="KEGG" id="bfo:118420940"/>
<evidence type="ECO:0000256" key="1">
    <source>
        <dbReference type="PROSITE-ProRule" id="PRU00047"/>
    </source>
</evidence>
<name>A0A9J7MWD1_BRAFL</name>
<dbReference type="Proteomes" id="UP000001554">
    <property type="component" value="Chromosome 8"/>
</dbReference>
<dbReference type="GO" id="GO:0008270">
    <property type="term" value="F:zinc ion binding"/>
    <property type="evidence" value="ECO:0007669"/>
    <property type="project" value="UniProtKB-KW"/>
</dbReference>
<organism evidence="4 5">
    <name type="scientific">Branchiostoma floridae</name>
    <name type="common">Florida lancelet</name>
    <name type="synonym">Amphioxus</name>
    <dbReference type="NCBI Taxonomy" id="7739"/>
    <lineage>
        <taxon>Eukaryota</taxon>
        <taxon>Metazoa</taxon>
        <taxon>Chordata</taxon>
        <taxon>Cephalochordata</taxon>
        <taxon>Leptocardii</taxon>
        <taxon>Amphioxiformes</taxon>
        <taxon>Branchiostomatidae</taxon>
        <taxon>Branchiostoma</taxon>
    </lineage>
</organism>
<dbReference type="GeneID" id="118420940"/>
<proteinExistence type="predicted"/>
<dbReference type="AlphaFoldDB" id="A0A9J7MWD1"/>
<feature type="compositionally biased region" description="Low complexity" evidence="2">
    <location>
        <begin position="15"/>
        <end position="39"/>
    </location>
</feature>
<reference evidence="5" key="2">
    <citation type="submission" date="2025-08" db="UniProtKB">
        <authorList>
            <consortium name="RefSeq"/>
        </authorList>
    </citation>
    <scope>IDENTIFICATION</scope>
    <source>
        <strain evidence="5">S238N-H82</strain>
        <tissue evidence="5">Testes</tissue>
    </source>
</reference>
<feature type="compositionally biased region" description="Polar residues" evidence="2">
    <location>
        <begin position="103"/>
        <end position="116"/>
    </location>
</feature>
<dbReference type="RefSeq" id="XP_035683927.1">
    <property type="nucleotide sequence ID" value="XM_035828034.1"/>
</dbReference>
<evidence type="ECO:0000313" key="4">
    <source>
        <dbReference type="Proteomes" id="UP000001554"/>
    </source>
</evidence>
<keyword evidence="1" id="KW-0479">Metal-binding</keyword>
<dbReference type="InterPro" id="IPR001878">
    <property type="entry name" value="Znf_CCHC"/>
</dbReference>
<dbReference type="PROSITE" id="PS50158">
    <property type="entry name" value="ZF_CCHC"/>
    <property type="match status" value="1"/>
</dbReference>
<evidence type="ECO:0000256" key="2">
    <source>
        <dbReference type="SAM" id="MobiDB-lite"/>
    </source>
</evidence>
<feature type="domain" description="CCHC-type" evidence="3">
    <location>
        <begin position="271"/>
        <end position="285"/>
    </location>
</feature>
<feature type="region of interest" description="Disordered" evidence="2">
    <location>
        <begin position="1"/>
        <end position="116"/>
    </location>
</feature>
<feature type="compositionally biased region" description="Low complexity" evidence="2">
    <location>
        <begin position="48"/>
        <end position="66"/>
    </location>
</feature>
<sequence length="292" mass="30413">MSQTPRNPGAVPLLAGGQTVAASSSAAAAPSAATQGTSSRPTLPAGSVAARHVPVPAAAGTAQPQGVRPPPAPAAAVRAAPTAPPPATSAAAQPPTVVAQPTSGSSTAPIVASGGSQDVQSQLADLQKQLRDLKDRPSSTAGLLKEISLYCSFHRRSLFIADHAMALIDNLVSVARREGHDKADEFESLAEEVVAYKHNPDLFCSLAAKCFGSSTKVQAASKVQAGVKSYYAANPAFASSSSATRERHPYPRKPEFRNVKGSWSKLSRDQCARCYRKGHWARDCPGFPKPQK</sequence>
<gene>
    <name evidence="5" type="primary">LOC118420940</name>
</gene>
<evidence type="ECO:0000313" key="5">
    <source>
        <dbReference type="RefSeq" id="XP_035683927.1"/>
    </source>
</evidence>
<dbReference type="GO" id="GO:0003676">
    <property type="term" value="F:nucleic acid binding"/>
    <property type="evidence" value="ECO:0007669"/>
    <property type="project" value="InterPro"/>
</dbReference>
<evidence type="ECO:0000259" key="3">
    <source>
        <dbReference type="PROSITE" id="PS50158"/>
    </source>
</evidence>
<dbReference type="Gene3D" id="4.10.60.10">
    <property type="entry name" value="Zinc finger, CCHC-type"/>
    <property type="match status" value="1"/>
</dbReference>
<keyword evidence="4" id="KW-1185">Reference proteome</keyword>
<dbReference type="SUPFAM" id="SSF57756">
    <property type="entry name" value="Retrovirus zinc finger-like domains"/>
    <property type="match status" value="1"/>
</dbReference>
<keyword evidence="1" id="KW-0862">Zinc</keyword>
<accession>A0A9J7MWD1</accession>
<reference evidence="4" key="1">
    <citation type="journal article" date="2020" name="Nat. Ecol. Evol.">
        <title>Deeply conserved synteny resolves early events in vertebrate evolution.</title>
        <authorList>
            <person name="Simakov O."/>
            <person name="Marletaz F."/>
            <person name="Yue J.X."/>
            <person name="O'Connell B."/>
            <person name="Jenkins J."/>
            <person name="Brandt A."/>
            <person name="Calef R."/>
            <person name="Tung C.H."/>
            <person name="Huang T.K."/>
            <person name="Schmutz J."/>
            <person name="Satoh N."/>
            <person name="Yu J.K."/>
            <person name="Putnam N.H."/>
            <person name="Green R.E."/>
            <person name="Rokhsar D.S."/>
        </authorList>
    </citation>
    <scope>NUCLEOTIDE SEQUENCE [LARGE SCALE GENOMIC DNA]</scope>
    <source>
        <strain evidence="4">S238N-H82</strain>
    </source>
</reference>